<name>A0A8T0SH63_PANVG</name>
<feature type="compositionally biased region" description="Basic and acidic residues" evidence="1">
    <location>
        <begin position="1"/>
        <end position="21"/>
    </location>
</feature>
<dbReference type="Proteomes" id="UP000823388">
    <property type="component" value="Chromosome 5K"/>
</dbReference>
<comment type="caution">
    <text evidence="2">The sequence shown here is derived from an EMBL/GenBank/DDBJ whole genome shotgun (WGS) entry which is preliminary data.</text>
</comment>
<proteinExistence type="predicted"/>
<protein>
    <submittedName>
        <fullName evidence="2">Uncharacterized protein</fullName>
    </submittedName>
</protein>
<evidence type="ECO:0000313" key="3">
    <source>
        <dbReference type="Proteomes" id="UP000823388"/>
    </source>
</evidence>
<keyword evidence="3" id="KW-1185">Reference proteome</keyword>
<evidence type="ECO:0000313" key="2">
    <source>
        <dbReference type="EMBL" id="KAG2597871.1"/>
    </source>
</evidence>
<dbReference type="AlphaFoldDB" id="A0A8T0SH63"/>
<evidence type="ECO:0000256" key="1">
    <source>
        <dbReference type="SAM" id="MobiDB-lite"/>
    </source>
</evidence>
<gene>
    <name evidence="2" type="ORF">PVAP13_5KG306507</name>
</gene>
<organism evidence="2 3">
    <name type="scientific">Panicum virgatum</name>
    <name type="common">Blackwell switchgrass</name>
    <dbReference type="NCBI Taxonomy" id="38727"/>
    <lineage>
        <taxon>Eukaryota</taxon>
        <taxon>Viridiplantae</taxon>
        <taxon>Streptophyta</taxon>
        <taxon>Embryophyta</taxon>
        <taxon>Tracheophyta</taxon>
        <taxon>Spermatophyta</taxon>
        <taxon>Magnoliopsida</taxon>
        <taxon>Liliopsida</taxon>
        <taxon>Poales</taxon>
        <taxon>Poaceae</taxon>
        <taxon>PACMAD clade</taxon>
        <taxon>Panicoideae</taxon>
        <taxon>Panicodae</taxon>
        <taxon>Paniceae</taxon>
        <taxon>Panicinae</taxon>
        <taxon>Panicum</taxon>
        <taxon>Panicum sect. Hiantes</taxon>
    </lineage>
</organism>
<sequence>MSSMDGWEHCGGKRRRLRDEGSSEPILQLQWKLAFLSLMSRTRLIRVLQRGPGQQLRIHQKQRFSHWS</sequence>
<reference evidence="2" key="1">
    <citation type="submission" date="2020-05" db="EMBL/GenBank/DDBJ databases">
        <title>WGS assembly of Panicum virgatum.</title>
        <authorList>
            <person name="Lovell J.T."/>
            <person name="Jenkins J."/>
            <person name="Shu S."/>
            <person name="Juenger T.E."/>
            <person name="Schmutz J."/>
        </authorList>
    </citation>
    <scope>NUCLEOTIDE SEQUENCE</scope>
    <source>
        <strain evidence="2">AP13</strain>
    </source>
</reference>
<feature type="region of interest" description="Disordered" evidence="1">
    <location>
        <begin position="1"/>
        <end position="23"/>
    </location>
</feature>
<dbReference type="EMBL" id="CM029045">
    <property type="protein sequence ID" value="KAG2597871.1"/>
    <property type="molecule type" value="Genomic_DNA"/>
</dbReference>
<accession>A0A8T0SH63</accession>